<dbReference type="EMBL" id="CM029045">
    <property type="protein sequence ID" value="KAG2601618.1"/>
    <property type="molecule type" value="Genomic_DNA"/>
</dbReference>
<accession>A0A8T0SWF2</accession>
<sequence>MDLARHSAPELGKRGLRRKILFLCLPVRCTGSNSRQFAYPFGRCSTELLDHGDHFCCEIAQCVDANRLLEARTRQPKEHGNAITTEYRPKGASTTTSTSCYLSQAASILSSHAACPHWHWVWWRCFAVPITVQSDVETGSIIWSRCRHCDHGNESTPRKITCLNKSN</sequence>
<reference evidence="1" key="1">
    <citation type="submission" date="2020-05" db="EMBL/GenBank/DDBJ databases">
        <title>WGS assembly of Panicum virgatum.</title>
        <authorList>
            <person name="Lovell J.T."/>
            <person name="Jenkins J."/>
            <person name="Shu S."/>
            <person name="Juenger T.E."/>
            <person name="Schmutz J."/>
        </authorList>
    </citation>
    <scope>NUCLEOTIDE SEQUENCE</scope>
    <source>
        <strain evidence="1">AP13</strain>
    </source>
</reference>
<dbReference type="Proteomes" id="UP000823388">
    <property type="component" value="Chromosome 5K"/>
</dbReference>
<keyword evidence="2" id="KW-1185">Reference proteome</keyword>
<name>A0A8T0SWF2_PANVG</name>
<evidence type="ECO:0000313" key="2">
    <source>
        <dbReference type="Proteomes" id="UP000823388"/>
    </source>
</evidence>
<proteinExistence type="predicted"/>
<comment type="caution">
    <text evidence="1">The sequence shown here is derived from an EMBL/GenBank/DDBJ whole genome shotgun (WGS) entry which is preliminary data.</text>
</comment>
<protein>
    <submittedName>
        <fullName evidence="1">Uncharacterized protein</fullName>
    </submittedName>
</protein>
<organism evidence="1 2">
    <name type="scientific">Panicum virgatum</name>
    <name type="common">Blackwell switchgrass</name>
    <dbReference type="NCBI Taxonomy" id="38727"/>
    <lineage>
        <taxon>Eukaryota</taxon>
        <taxon>Viridiplantae</taxon>
        <taxon>Streptophyta</taxon>
        <taxon>Embryophyta</taxon>
        <taxon>Tracheophyta</taxon>
        <taxon>Spermatophyta</taxon>
        <taxon>Magnoliopsida</taxon>
        <taxon>Liliopsida</taxon>
        <taxon>Poales</taxon>
        <taxon>Poaceae</taxon>
        <taxon>PACMAD clade</taxon>
        <taxon>Panicoideae</taxon>
        <taxon>Panicodae</taxon>
        <taxon>Paniceae</taxon>
        <taxon>Panicinae</taxon>
        <taxon>Panicum</taxon>
        <taxon>Panicum sect. Hiantes</taxon>
    </lineage>
</organism>
<dbReference type="AlphaFoldDB" id="A0A8T0SWF2"/>
<evidence type="ECO:0000313" key="1">
    <source>
        <dbReference type="EMBL" id="KAG2601618.1"/>
    </source>
</evidence>
<gene>
    <name evidence="1" type="ORF">PVAP13_5KG599914</name>
</gene>